<dbReference type="InterPro" id="IPR000157">
    <property type="entry name" value="TIR_dom"/>
</dbReference>
<keyword evidence="5" id="KW-1185">Reference proteome</keyword>
<accession>A0ABZ0S8T4</accession>
<dbReference type="InterPro" id="IPR035897">
    <property type="entry name" value="Toll_tir_struct_dom_sf"/>
</dbReference>
<evidence type="ECO:0000256" key="2">
    <source>
        <dbReference type="SAM" id="Phobius"/>
    </source>
</evidence>
<organism evidence="4 5">
    <name type="scientific">Thiorhodovibrio winogradskyi</name>
    <dbReference type="NCBI Taxonomy" id="77007"/>
    <lineage>
        <taxon>Bacteria</taxon>
        <taxon>Pseudomonadati</taxon>
        <taxon>Pseudomonadota</taxon>
        <taxon>Gammaproteobacteria</taxon>
        <taxon>Chromatiales</taxon>
        <taxon>Chromatiaceae</taxon>
        <taxon>Thiorhodovibrio</taxon>
    </lineage>
</organism>
<evidence type="ECO:0000313" key="5">
    <source>
        <dbReference type="Proteomes" id="UP001432180"/>
    </source>
</evidence>
<evidence type="ECO:0000313" key="4">
    <source>
        <dbReference type="EMBL" id="WPL16909.1"/>
    </source>
</evidence>
<feature type="compositionally biased region" description="Polar residues" evidence="1">
    <location>
        <begin position="209"/>
        <end position="234"/>
    </location>
</feature>
<dbReference type="SUPFAM" id="SSF52200">
    <property type="entry name" value="Toll/Interleukin receptor TIR domain"/>
    <property type="match status" value="1"/>
</dbReference>
<dbReference type="Proteomes" id="UP001432180">
    <property type="component" value="Chromosome"/>
</dbReference>
<name>A0ABZ0S8T4_9GAMM</name>
<proteinExistence type="predicted"/>
<keyword evidence="2" id="KW-0812">Transmembrane</keyword>
<dbReference type="Pfam" id="PF13676">
    <property type="entry name" value="TIR_2"/>
    <property type="match status" value="1"/>
</dbReference>
<dbReference type="PROSITE" id="PS50104">
    <property type="entry name" value="TIR"/>
    <property type="match status" value="1"/>
</dbReference>
<protein>
    <recommendedName>
        <fullName evidence="3">TIR domain-containing protein</fullName>
    </recommendedName>
</protein>
<keyword evidence="2" id="KW-0472">Membrane</keyword>
<feature type="transmembrane region" description="Helical" evidence="2">
    <location>
        <begin position="47"/>
        <end position="68"/>
    </location>
</feature>
<feature type="region of interest" description="Disordered" evidence="1">
    <location>
        <begin position="194"/>
        <end position="234"/>
    </location>
</feature>
<evidence type="ECO:0000256" key="1">
    <source>
        <dbReference type="SAM" id="MobiDB-lite"/>
    </source>
</evidence>
<dbReference type="Gene3D" id="3.40.50.10140">
    <property type="entry name" value="Toll/interleukin-1 receptor homology (TIR) domain"/>
    <property type="match status" value="1"/>
</dbReference>
<evidence type="ECO:0000259" key="3">
    <source>
        <dbReference type="PROSITE" id="PS50104"/>
    </source>
</evidence>
<feature type="domain" description="TIR" evidence="3">
    <location>
        <begin position="72"/>
        <end position="202"/>
    </location>
</feature>
<keyword evidence="2" id="KW-1133">Transmembrane helix</keyword>
<dbReference type="EMBL" id="CP121472">
    <property type="protein sequence ID" value="WPL16909.1"/>
    <property type="molecule type" value="Genomic_DNA"/>
</dbReference>
<feature type="transmembrane region" description="Helical" evidence="2">
    <location>
        <begin position="20"/>
        <end position="41"/>
    </location>
</feature>
<gene>
    <name evidence="4" type="ORF">Thiowin_01889</name>
</gene>
<sequence>MGWRIMMNKQERPIVTEFGAVILGLMLVLYLALVFLGGVDYASAFELVLYALAGLAVMMIFGLSLATLRNNDIRKIFILYDAQDAGFVSKLYDALKMAPFRILWDKKEVQVGDNTDDKLKELFDSSSDIIFVVSHQSVGASWTNPAIAKSIKKNKRIFPVLLDDAAPPEPLQGIKAADFRLSFDDGYFSLREALRTRRKEAPSPAKSPNAGQDVQQETGQNARPSVEPTQRQDR</sequence>
<reference evidence="4 5" key="1">
    <citation type="journal article" date="2023" name="Microorganisms">
        <title>Thiorhodovibrio frisius and Trv. litoralis spp. nov., Two Novel Members from a Clade of Fastidious Purple Sulfur Bacteria That Exhibit Unique Red-Shifted Light-Harvesting Capabilities.</title>
        <authorList>
            <person name="Methner A."/>
            <person name="Kuzyk S.B."/>
            <person name="Petersen J."/>
            <person name="Bauer S."/>
            <person name="Brinkmann H."/>
            <person name="Sichau K."/>
            <person name="Wanner G."/>
            <person name="Wolf J."/>
            <person name="Neumann-Schaal M."/>
            <person name="Henke P."/>
            <person name="Tank M."/>
            <person name="Sproer C."/>
            <person name="Bunk B."/>
            <person name="Overmann J."/>
        </authorList>
    </citation>
    <scope>NUCLEOTIDE SEQUENCE [LARGE SCALE GENOMIC DNA]</scope>
    <source>
        <strain evidence="4 5">DSM 6702</strain>
    </source>
</reference>